<evidence type="ECO:0000313" key="2">
    <source>
        <dbReference type="EMBL" id="MEU6800135.1"/>
    </source>
</evidence>
<feature type="signal peptide" evidence="1">
    <location>
        <begin position="1"/>
        <end position="24"/>
    </location>
</feature>
<dbReference type="InterPro" id="IPR023888">
    <property type="entry name" value="SdpC-like"/>
</dbReference>
<name>A0ABV3ASH9_9ACTN</name>
<keyword evidence="3" id="KW-1185">Reference proteome</keyword>
<gene>
    <name evidence="2" type="ORF">ABZ931_03820</name>
</gene>
<feature type="chain" id="PRO_5046396761" description="Secreted protein" evidence="1">
    <location>
        <begin position="25"/>
        <end position="212"/>
    </location>
</feature>
<accession>A0ABV3ASH9</accession>
<reference evidence="2 3" key="1">
    <citation type="submission" date="2024-06" db="EMBL/GenBank/DDBJ databases">
        <title>The Natural Products Discovery Center: Release of the First 8490 Sequenced Strains for Exploring Actinobacteria Biosynthetic Diversity.</title>
        <authorList>
            <person name="Kalkreuter E."/>
            <person name="Kautsar S.A."/>
            <person name="Yang D."/>
            <person name="Bader C.D."/>
            <person name="Teijaro C.N."/>
            <person name="Fluegel L."/>
            <person name="Davis C.M."/>
            <person name="Simpson J.R."/>
            <person name="Lauterbach L."/>
            <person name="Steele A.D."/>
            <person name="Gui C."/>
            <person name="Meng S."/>
            <person name="Li G."/>
            <person name="Viehrig K."/>
            <person name="Ye F."/>
            <person name="Su P."/>
            <person name="Kiefer A.F."/>
            <person name="Nichols A."/>
            <person name="Cepeda A.J."/>
            <person name="Yan W."/>
            <person name="Fan B."/>
            <person name="Jiang Y."/>
            <person name="Adhikari A."/>
            <person name="Zheng C.-J."/>
            <person name="Schuster L."/>
            <person name="Cowan T.M."/>
            <person name="Smanski M.J."/>
            <person name="Chevrette M.G."/>
            <person name="De Carvalho L.P.S."/>
            <person name="Shen B."/>
        </authorList>
    </citation>
    <scope>NUCLEOTIDE SEQUENCE [LARGE SCALE GENOMIC DNA]</scope>
    <source>
        <strain evidence="2 3">NPDC046851</strain>
    </source>
</reference>
<proteinExistence type="predicted"/>
<comment type="caution">
    <text evidence="2">The sequence shown here is derived from an EMBL/GenBank/DDBJ whole genome shotgun (WGS) entry which is preliminary data.</text>
</comment>
<keyword evidence="1" id="KW-0732">Signal</keyword>
<evidence type="ECO:0008006" key="4">
    <source>
        <dbReference type="Google" id="ProtNLM"/>
    </source>
</evidence>
<dbReference type="EMBL" id="JBEYXT010000009">
    <property type="protein sequence ID" value="MEU6800135.1"/>
    <property type="molecule type" value="Genomic_DNA"/>
</dbReference>
<evidence type="ECO:0000313" key="3">
    <source>
        <dbReference type="Proteomes" id="UP001551189"/>
    </source>
</evidence>
<sequence>MRMNQGRLVVGARAVALAAAVGVAASVGTANMSWASAQPTHVKQLAKAEQKCSQYTAAEILLGFMGEGVVAKQYPDLALVHKPVGATPRNVEVFLALATLKEPGFADKFRADVTSGDPYRVREGLERLDTMARAAQKAGTEGPGGSGTGDRSTFVLTFWNADKEANQEAEDPGTGDRSTFVLTFWNADFEEGKSGLTSEKAVMIVTKLLAGK</sequence>
<dbReference type="Proteomes" id="UP001551189">
    <property type="component" value="Unassembled WGS sequence"/>
</dbReference>
<dbReference type="RefSeq" id="WP_359690569.1">
    <property type="nucleotide sequence ID" value="NZ_JBEYXT010000009.1"/>
</dbReference>
<organism evidence="2 3">
    <name type="scientific">Streptomyces neyagawaensis</name>
    <dbReference type="NCBI Taxonomy" id="42238"/>
    <lineage>
        <taxon>Bacteria</taxon>
        <taxon>Bacillati</taxon>
        <taxon>Actinomycetota</taxon>
        <taxon>Actinomycetes</taxon>
        <taxon>Kitasatosporales</taxon>
        <taxon>Streptomycetaceae</taxon>
        <taxon>Streptomyces</taxon>
    </lineage>
</organism>
<protein>
    <recommendedName>
        <fullName evidence="4">Secreted protein</fullName>
    </recommendedName>
</protein>
<evidence type="ECO:0000256" key="1">
    <source>
        <dbReference type="SAM" id="SignalP"/>
    </source>
</evidence>
<dbReference type="Pfam" id="PF26137">
    <property type="entry name" value="Toxin_SdpC"/>
    <property type="match status" value="1"/>
</dbReference>